<feature type="compositionally biased region" description="Basic and acidic residues" evidence="3">
    <location>
        <begin position="216"/>
        <end position="243"/>
    </location>
</feature>
<dbReference type="GO" id="GO:0003723">
    <property type="term" value="F:RNA binding"/>
    <property type="evidence" value="ECO:0007669"/>
    <property type="project" value="UniProtKB-UniRule"/>
</dbReference>
<name>A0A6A6Q4J7_9PEZI</name>
<feature type="compositionally biased region" description="Acidic residues" evidence="3">
    <location>
        <begin position="480"/>
        <end position="496"/>
    </location>
</feature>
<protein>
    <recommendedName>
        <fullName evidence="4">RRM domain-containing protein</fullName>
    </recommendedName>
</protein>
<reference evidence="5" key="1">
    <citation type="journal article" date="2020" name="Stud. Mycol.">
        <title>101 Dothideomycetes genomes: a test case for predicting lifestyles and emergence of pathogens.</title>
        <authorList>
            <person name="Haridas S."/>
            <person name="Albert R."/>
            <person name="Binder M."/>
            <person name="Bloem J."/>
            <person name="Labutti K."/>
            <person name="Salamov A."/>
            <person name="Andreopoulos B."/>
            <person name="Baker S."/>
            <person name="Barry K."/>
            <person name="Bills G."/>
            <person name="Bluhm B."/>
            <person name="Cannon C."/>
            <person name="Castanera R."/>
            <person name="Culley D."/>
            <person name="Daum C."/>
            <person name="Ezra D."/>
            <person name="Gonzalez J."/>
            <person name="Henrissat B."/>
            <person name="Kuo A."/>
            <person name="Liang C."/>
            <person name="Lipzen A."/>
            <person name="Lutzoni F."/>
            <person name="Magnuson J."/>
            <person name="Mondo S."/>
            <person name="Nolan M."/>
            <person name="Ohm R."/>
            <person name="Pangilinan J."/>
            <person name="Park H.-J."/>
            <person name="Ramirez L."/>
            <person name="Alfaro M."/>
            <person name="Sun H."/>
            <person name="Tritt A."/>
            <person name="Yoshinaga Y."/>
            <person name="Zwiers L.-H."/>
            <person name="Turgeon B."/>
            <person name="Goodwin S."/>
            <person name="Spatafora J."/>
            <person name="Crous P."/>
            <person name="Grigoriev I."/>
        </authorList>
    </citation>
    <scope>NUCLEOTIDE SEQUENCE</scope>
    <source>
        <strain evidence="5">CBS 113389</strain>
    </source>
</reference>
<keyword evidence="6" id="KW-1185">Reference proteome</keyword>
<dbReference type="SMART" id="SM00360">
    <property type="entry name" value="RRM"/>
    <property type="match status" value="1"/>
</dbReference>
<feature type="compositionally biased region" description="Basic and acidic residues" evidence="3">
    <location>
        <begin position="278"/>
        <end position="296"/>
    </location>
</feature>
<dbReference type="GeneID" id="54473642"/>
<dbReference type="InterPro" id="IPR000504">
    <property type="entry name" value="RRM_dom"/>
</dbReference>
<evidence type="ECO:0000256" key="2">
    <source>
        <dbReference type="PROSITE-ProRule" id="PRU00176"/>
    </source>
</evidence>
<accession>A0A6A6Q4J7</accession>
<evidence type="ECO:0000256" key="1">
    <source>
        <dbReference type="ARBA" id="ARBA00022884"/>
    </source>
</evidence>
<feature type="compositionally biased region" description="Basic and acidic residues" evidence="3">
    <location>
        <begin position="40"/>
        <end position="50"/>
    </location>
</feature>
<gene>
    <name evidence="5" type="ORF">BDY17DRAFT_291268</name>
</gene>
<keyword evidence="1 2" id="KW-0694">RNA-binding</keyword>
<dbReference type="PANTHER" id="PTHR23236:SF11">
    <property type="entry name" value="EUKARYOTIC TRANSLATION INITIATION FACTOR 4H"/>
    <property type="match status" value="1"/>
</dbReference>
<dbReference type="Proteomes" id="UP000799767">
    <property type="component" value="Unassembled WGS sequence"/>
</dbReference>
<feature type="compositionally biased region" description="Basic and acidic residues" evidence="3">
    <location>
        <begin position="378"/>
        <end position="422"/>
    </location>
</feature>
<dbReference type="GO" id="GO:0005730">
    <property type="term" value="C:nucleolus"/>
    <property type="evidence" value="ECO:0007669"/>
    <property type="project" value="TreeGrafter"/>
</dbReference>
<feature type="region of interest" description="Disordered" evidence="3">
    <location>
        <begin position="23"/>
        <end position="73"/>
    </location>
</feature>
<dbReference type="EMBL" id="MU001632">
    <property type="protein sequence ID" value="KAF2486327.1"/>
    <property type="molecule type" value="Genomic_DNA"/>
</dbReference>
<dbReference type="Pfam" id="PF00076">
    <property type="entry name" value="RRM_1"/>
    <property type="match status" value="1"/>
</dbReference>
<dbReference type="PROSITE" id="PS50102">
    <property type="entry name" value="RRM"/>
    <property type="match status" value="1"/>
</dbReference>
<organism evidence="5 6">
    <name type="scientific">Neohortaea acidophila</name>
    <dbReference type="NCBI Taxonomy" id="245834"/>
    <lineage>
        <taxon>Eukaryota</taxon>
        <taxon>Fungi</taxon>
        <taxon>Dikarya</taxon>
        <taxon>Ascomycota</taxon>
        <taxon>Pezizomycotina</taxon>
        <taxon>Dothideomycetes</taxon>
        <taxon>Dothideomycetidae</taxon>
        <taxon>Mycosphaerellales</taxon>
        <taxon>Teratosphaeriaceae</taxon>
        <taxon>Neohortaea</taxon>
    </lineage>
</organism>
<feature type="compositionally biased region" description="Polar residues" evidence="3">
    <location>
        <begin position="324"/>
        <end position="335"/>
    </location>
</feature>
<feature type="compositionally biased region" description="Polar residues" evidence="3">
    <location>
        <begin position="447"/>
        <end position="460"/>
    </location>
</feature>
<dbReference type="InterPro" id="IPR035979">
    <property type="entry name" value="RBD_domain_sf"/>
</dbReference>
<dbReference type="InterPro" id="IPR012677">
    <property type="entry name" value="Nucleotide-bd_a/b_plait_sf"/>
</dbReference>
<evidence type="ECO:0000313" key="5">
    <source>
        <dbReference type="EMBL" id="KAF2486327.1"/>
    </source>
</evidence>
<dbReference type="SUPFAM" id="SSF54928">
    <property type="entry name" value="RNA-binding domain, RBD"/>
    <property type="match status" value="1"/>
</dbReference>
<evidence type="ECO:0000256" key="3">
    <source>
        <dbReference type="SAM" id="MobiDB-lite"/>
    </source>
</evidence>
<dbReference type="Gene3D" id="3.30.70.330">
    <property type="match status" value="1"/>
</dbReference>
<feature type="region of interest" description="Disordered" evidence="3">
    <location>
        <begin position="169"/>
        <end position="555"/>
    </location>
</feature>
<dbReference type="RefSeq" id="XP_033592896.1">
    <property type="nucleotide sequence ID" value="XM_033732640.1"/>
</dbReference>
<feature type="compositionally biased region" description="Basic and acidic residues" evidence="3">
    <location>
        <begin position="170"/>
        <end position="185"/>
    </location>
</feature>
<proteinExistence type="predicted"/>
<evidence type="ECO:0000259" key="4">
    <source>
        <dbReference type="PROSITE" id="PS50102"/>
    </source>
</evidence>
<dbReference type="OrthoDB" id="48651at2759"/>
<evidence type="ECO:0000313" key="6">
    <source>
        <dbReference type="Proteomes" id="UP000799767"/>
    </source>
</evidence>
<sequence length="555" mass="60347">MAPKKKQEKMNLGEFLTNQSLGSWADEMDSQPIPAMSGYGRDRDGGERRAFTQPSWERTSGGMGGGMGMDRGSSYDRPRFSDREELPLPDKPPYTAHLGNLTYDVTSVDIETFLKDCKVTNVRIVEDKLDHKPKGFGYVEFATLEGLKLALTFSESNFMGRNVKISIAEPPKDRESTRDFSDWSRKGPLPDLPQNTRQPSRGFGAPRNFDNMSDAGSERGGSRRGFFESDNKVRDFSNWERKGPLSPPPSTAPTREGGGFREGAPPMERRQSPAWGEARTEGSRPPRKEFEPRPPVERIPTAAEQDTQWRARMQPDRSPAPTPDVSTPSSPQQQAPKERPRLNLAKRTVSTAVDAPAASTTSDSKASPFGAAKPIDTAARDREVEEKRELAIRSKKEAEEKEKADKIAKEAAARAARADRADQGQAQEDTGVTSPGPEAGKTRKPSRQQNGAKPVPNQNGEAAPQAAKPSFKVLRRDTDGGDDGEGVPAEGEEDAEVPANGSAIAPEPTEVVKEVDATGTPDAESTAEVLEDDGWSTVPAKGKNARRGGQRAVAS</sequence>
<feature type="domain" description="RRM" evidence="4">
    <location>
        <begin position="94"/>
        <end position="170"/>
    </location>
</feature>
<dbReference type="PANTHER" id="PTHR23236">
    <property type="entry name" value="EUKARYOTIC TRANSLATION INITIATION FACTOR 4B/4H"/>
    <property type="match status" value="1"/>
</dbReference>
<dbReference type="AlphaFoldDB" id="A0A6A6Q4J7"/>